<feature type="compositionally biased region" description="Basic and acidic residues" evidence="1">
    <location>
        <begin position="404"/>
        <end position="416"/>
    </location>
</feature>
<sequence length="459" mass="50424">MSPKKSTNDGNTQVSQDKDKVAIKTPVCVSTMEPSPYIVIPKAAQAKDNMKPKGPIDQPVSPLAVHEVSTSLLPDESIKAIPILGRKPPTALSQWKPTTNEESKQKKSDNAAIDIVIGPPPPPPQVILMDENIKPVVAKQEKKTKSKLNADSKPFIPQSLKHKFDLETGKPLIHHNDHDQSSERSLGMKSTTHGTPTTTSETHLMQDSSLSAVHPNPMDLYPPASSSDHTLGYAVGTEAWFNNATDSNLCVPWTNEYWTSSPGRYASHCYHTPMMSAYPSSSSYVPPMIPMSTHSGLGSNTLESGHKVEDEKQESLVTFHLNNADGDYYKGRKNGSTILDIDLQDIGYEAVENPLTNHESQQQDKSSQENEDDDQGLWEEAQLQAGVLPIEVAYLRLKMSREKKRNEQKKDCDSHTQGHGGGEGSPLVSPFHAHADTTTDEFNADDSMPLPIDFTAFLQ</sequence>
<feature type="compositionally biased region" description="Polar residues" evidence="1">
    <location>
        <begin position="1"/>
        <end position="15"/>
    </location>
</feature>
<evidence type="ECO:0000313" key="3">
    <source>
        <dbReference type="Proteomes" id="UP000023152"/>
    </source>
</evidence>
<name>X6M1W3_RETFI</name>
<protein>
    <submittedName>
        <fullName evidence="2">Uncharacterized protein</fullName>
    </submittedName>
</protein>
<feature type="region of interest" description="Disordered" evidence="1">
    <location>
        <begin position="88"/>
        <end position="110"/>
    </location>
</feature>
<feature type="region of interest" description="Disordered" evidence="1">
    <location>
        <begin position="170"/>
        <end position="204"/>
    </location>
</feature>
<keyword evidence="3" id="KW-1185">Reference proteome</keyword>
<gene>
    <name evidence="2" type="ORF">RFI_30016</name>
</gene>
<dbReference type="EMBL" id="ASPP01026211">
    <property type="protein sequence ID" value="ETO07377.1"/>
    <property type="molecule type" value="Genomic_DNA"/>
</dbReference>
<feature type="compositionally biased region" description="Low complexity" evidence="1">
    <location>
        <begin position="191"/>
        <end position="202"/>
    </location>
</feature>
<feature type="compositionally biased region" description="Polar residues" evidence="1">
    <location>
        <begin position="356"/>
        <end position="365"/>
    </location>
</feature>
<evidence type="ECO:0000256" key="1">
    <source>
        <dbReference type="SAM" id="MobiDB-lite"/>
    </source>
</evidence>
<evidence type="ECO:0000313" key="2">
    <source>
        <dbReference type="EMBL" id="ETO07377.1"/>
    </source>
</evidence>
<dbReference type="AlphaFoldDB" id="X6M1W3"/>
<reference evidence="2 3" key="1">
    <citation type="journal article" date="2013" name="Curr. Biol.">
        <title>The Genome of the Foraminiferan Reticulomyxa filosa.</title>
        <authorList>
            <person name="Glockner G."/>
            <person name="Hulsmann N."/>
            <person name="Schleicher M."/>
            <person name="Noegel A.A."/>
            <person name="Eichinger L."/>
            <person name="Gallinger C."/>
            <person name="Pawlowski J."/>
            <person name="Sierra R."/>
            <person name="Euteneuer U."/>
            <person name="Pillet L."/>
            <person name="Moustafa A."/>
            <person name="Platzer M."/>
            <person name="Groth M."/>
            <person name="Szafranski K."/>
            <person name="Schliwa M."/>
        </authorList>
    </citation>
    <scope>NUCLEOTIDE SEQUENCE [LARGE SCALE GENOMIC DNA]</scope>
</reference>
<feature type="compositionally biased region" description="Basic and acidic residues" evidence="1">
    <location>
        <begin position="170"/>
        <end position="182"/>
    </location>
</feature>
<feature type="region of interest" description="Disordered" evidence="1">
    <location>
        <begin position="1"/>
        <end position="21"/>
    </location>
</feature>
<dbReference type="Proteomes" id="UP000023152">
    <property type="component" value="Unassembled WGS sequence"/>
</dbReference>
<organism evidence="2 3">
    <name type="scientific">Reticulomyxa filosa</name>
    <dbReference type="NCBI Taxonomy" id="46433"/>
    <lineage>
        <taxon>Eukaryota</taxon>
        <taxon>Sar</taxon>
        <taxon>Rhizaria</taxon>
        <taxon>Retaria</taxon>
        <taxon>Foraminifera</taxon>
        <taxon>Monothalamids</taxon>
        <taxon>Reticulomyxidae</taxon>
        <taxon>Reticulomyxa</taxon>
    </lineage>
</organism>
<proteinExistence type="predicted"/>
<comment type="caution">
    <text evidence="2">The sequence shown here is derived from an EMBL/GenBank/DDBJ whole genome shotgun (WGS) entry which is preliminary data.</text>
</comment>
<feature type="region of interest" description="Disordered" evidence="1">
    <location>
        <begin position="401"/>
        <end position="449"/>
    </location>
</feature>
<accession>X6M1W3</accession>
<feature type="region of interest" description="Disordered" evidence="1">
    <location>
        <begin position="356"/>
        <end position="375"/>
    </location>
</feature>
<feature type="compositionally biased region" description="Basic and acidic residues" evidence="1">
    <location>
        <begin position="99"/>
        <end position="109"/>
    </location>
</feature>